<evidence type="ECO:0000256" key="1">
    <source>
        <dbReference type="SAM" id="MobiDB-lite"/>
    </source>
</evidence>
<proteinExistence type="predicted"/>
<feature type="transmembrane region" description="Helical" evidence="2">
    <location>
        <begin position="12"/>
        <end position="31"/>
    </location>
</feature>
<keyword evidence="4" id="KW-1185">Reference proteome</keyword>
<sequence>MIPSLDKNCLRKVVRYLFISFSFLTFPNHLYQLQFVLVQRHFVLHFYHYKYQTQISVIVTTTSFTSASSMATRSLSIRIRPNGRPRDINAPNERFGKIHPNPDWMPGKSKPPPSVEGYIQFRPAVLDEDVNADVSAAKEELTQLWNDSIPTEHARLDLDFKVSNGHVTSTRSTKSGSTRSSHSSNSGYAMDLDDLSQSLRDTSLDDLMYQLTGRECSLSSSRNDEAPVLVNGKRRASRDPFHTISEPGSRSPNKLHKKRRPVVRGVQKTSPFKPSKHTSAFDTIRSMFAGKEAFPHKIRAFSDSWTQLTKDVPLSKAIGTVPVKDGKRKRSGSVPLGNYCTEELTRDEKDIMGPFRRHYGHAQVQAQHGTMRKVWGSLGKVGGGNLKGGLRT</sequence>
<comment type="caution">
    <text evidence="3">The sequence shown here is derived from an EMBL/GenBank/DDBJ whole genome shotgun (WGS) entry which is preliminary data.</text>
</comment>
<keyword evidence="2" id="KW-0812">Transmembrane</keyword>
<dbReference type="Proteomes" id="UP000799429">
    <property type="component" value="Unassembled WGS sequence"/>
</dbReference>
<feature type="region of interest" description="Disordered" evidence="1">
    <location>
        <begin position="167"/>
        <end position="189"/>
    </location>
</feature>
<evidence type="ECO:0000256" key="2">
    <source>
        <dbReference type="SAM" id="Phobius"/>
    </source>
</evidence>
<accession>A0A9P4SB88</accession>
<organism evidence="3 4">
    <name type="scientific">Patellaria atrata CBS 101060</name>
    <dbReference type="NCBI Taxonomy" id="1346257"/>
    <lineage>
        <taxon>Eukaryota</taxon>
        <taxon>Fungi</taxon>
        <taxon>Dikarya</taxon>
        <taxon>Ascomycota</taxon>
        <taxon>Pezizomycotina</taxon>
        <taxon>Dothideomycetes</taxon>
        <taxon>Dothideomycetes incertae sedis</taxon>
        <taxon>Patellariales</taxon>
        <taxon>Patellariaceae</taxon>
        <taxon>Patellaria</taxon>
    </lineage>
</organism>
<keyword evidence="2" id="KW-1133">Transmembrane helix</keyword>
<evidence type="ECO:0000313" key="3">
    <source>
        <dbReference type="EMBL" id="KAF2839239.1"/>
    </source>
</evidence>
<feature type="compositionally biased region" description="Polar residues" evidence="1">
    <location>
        <begin position="267"/>
        <end position="277"/>
    </location>
</feature>
<feature type="compositionally biased region" description="Basic residues" evidence="1">
    <location>
        <begin position="253"/>
        <end position="262"/>
    </location>
</feature>
<feature type="region of interest" description="Disordered" evidence="1">
    <location>
        <begin position="82"/>
        <end position="111"/>
    </location>
</feature>
<gene>
    <name evidence="3" type="ORF">M501DRAFT_1031355</name>
</gene>
<reference evidence="3" key="1">
    <citation type="journal article" date="2020" name="Stud. Mycol.">
        <title>101 Dothideomycetes genomes: a test case for predicting lifestyles and emergence of pathogens.</title>
        <authorList>
            <person name="Haridas S."/>
            <person name="Albert R."/>
            <person name="Binder M."/>
            <person name="Bloem J."/>
            <person name="Labutti K."/>
            <person name="Salamov A."/>
            <person name="Andreopoulos B."/>
            <person name="Baker S."/>
            <person name="Barry K."/>
            <person name="Bills G."/>
            <person name="Bluhm B."/>
            <person name="Cannon C."/>
            <person name="Castanera R."/>
            <person name="Culley D."/>
            <person name="Daum C."/>
            <person name="Ezra D."/>
            <person name="Gonzalez J."/>
            <person name="Henrissat B."/>
            <person name="Kuo A."/>
            <person name="Liang C."/>
            <person name="Lipzen A."/>
            <person name="Lutzoni F."/>
            <person name="Magnuson J."/>
            <person name="Mondo S."/>
            <person name="Nolan M."/>
            <person name="Ohm R."/>
            <person name="Pangilinan J."/>
            <person name="Park H.-J."/>
            <person name="Ramirez L."/>
            <person name="Alfaro M."/>
            <person name="Sun H."/>
            <person name="Tritt A."/>
            <person name="Yoshinaga Y."/>
            <person name="Zwiers L.-H."/>
            <person name="Turgeon B."/>
            <person name="Goodwin S."/>
            <person name="Spatafora J."/>
            <person name="Crous P."/>
            <person name="Grigoriev I."/>
        </authorList>
    </citation>
    <scope>NUCLEOTIDE SEQUENCE</scope>
    <source>
        <strain evidence="3">CBS 101060</strain>
    </source>
</reference>
<feature type="compositionally biased region" description="Low complexity" evidence="1">
    <location>
        <begin position="168"/>
        <end position="186"/>
    </location>
</feature>
<dbReference type="EMBL" id="MU006095">
    <property type="protein sequence ID" value="KAF2839239.1"/>
    <property type="molecule type" value="Genomic_DNA"/>
</dbReference>
<evidence type="ECO:0000313" key="4">
    <source>
        <dbReference type="Proteomes" id="UP000799429"/>
    </source>
</evidence>
<protein>
    <submittedName>
        <fullName evidence="3">Uncharacterized protein</fullName>
    </submittedName>
</protein>
<dbReference type="AlphaFoldDB" id="A0A9P4SB88"/>
<feature type="region of interest" description="Disordered" evidence="1">
    <location>
        <begin position="218"/>
        <end position="277"/>
    </location>
</feature>
<keyword evidence="2" id="KW-0472">Membrane</keyword>
<name>A0A9P4SB88_9PEZI</name>